<dbReference type="Pfam" id="PF00563">
    <property type="entry name" value="EAL"/>
    <property type="match status" value="1"/>
</dbReference>
<feature type="domain" description="PAS" evidence="1">
    <location>
        <begin position="17"/>
        <end position="56"/>
    </location>
</feature>
<evidence type="ECO:0000259" key="2">
    <source>
        <dbReference type="PROSITE" id="PS50883"/>
    </source>
</evidence>
<evidence type="ECO:0000313" key="5">
    <source>
        <dbReference type="Proteomes" id="UP001589844"/>
    </source>
</evidence>
<protein>
    <submittedName>
        <fullName evidence="4">Diguanylate cyclase domain-containing protein</fullName>
        <ecNumber evidence="4">2.7.7.65</ecNumber>
    </submittedName>
</protein>
<dbReference type="SMART" id="SM00091">
    <property type="entry name" value="PAS"/>
    <property type="match status" value="1"/>
</dbReference>
<keyword evidence="4" id="KW-0548">Nucleotidyltransferase</keyword>
<dbReference type="InterPro" id="IPR029787">
    <property type="entry name" value="Nucleotide_cyclase"/>
</dbReference>
<proteinExistence type="predicted"/>
<evidence type="ECO:0000259" key="3">
    <source>
        <dbReference type="PROSITE" id="PS50887"/>
    </source>
</evidence>
<dbReference type="InterPro" id="IPR000160">
    <property type="entry name" value="GGDEF_dom"/>
</dbReference>
<dbReference type="SUPFAM" id="SSF55785">
    <property type="entry name" value="PYP-like sensor domain (PAS domain)"/>
    <property type="match status" value="1"/>
</dbReference>
<dbReference type="CDD" id="cd01949">
    <property type="entry name" value="GGDEF"/>
    <property type="match status" value="1"/>
</dbReference>
<dbReference type="EMBL" id="JBHLXJ010000032">
    <property type="protein sequence ID" value="MFC0351775.1"/>
    <property type="molecule type" value="Genomic_DNA"/>
</dbReference>
<dbReference type="NCBIfam" id="TIGR00229">
    <property type="entry name" value="sensory_box"/>
    <property type="match status" value="1"/>
</dbReference>
<dbReference type="PANTHER" id="PTHR44757:SF2">
    <property type="entry name" value="BIOFILM ARCHITECTURE MAINTENANCE PROTEIN MBAA"/>
    <property type="match status" value="1"/>
</dbReference>
<dbReference type="InterPro" id="IPR035965">
    <property type="entry name" value="PAS-like_dom_sf"/>
</dbReference>
<dbReference type="CDD" id="cd00130">
    <property type="entry name" value="PAS"/>
    <property type="match status" value="1"/>
</dbReference>
<dbReference type="Pfam" id="PF00990">
    <property type="entry name" value="GGDEF"/>
    <property type="match status" value="1"/>
</dbReference>
<dbReference type="InterPro" id="IPR052155">
    <property type="entry name" value="Biofilm_reg_signaling"/>
</dbReference>
<dbReference type="Gene3D" id="3.30.70.270">
    <property type="match status" value="1"/>
</dbReference>
<comment type="caution">
    <text evidence="4">The sequence shown here is derived from an EMBL/GenBank/DDBJ whole genome shotgun (WGS) entry which is preliminary data.</text>
</comment>
<dbReference type="PROSITE" id="PS50887">
    <property type="entry name" value="GGDEF"/>
    <property type="match status" value="1"/>
</dbReference>
<evidence type="ECO:0000259" key="1">
    <source>
        <dbReference type="PROSITE" id="PS50112"/>
    </source>
</evidence>
<dbReference type="Gene3D" id="3.30.450.20">
    <property type="entry name" value="PAS domain"/>
    <property type="match status" value="1"/>
</dbReference>
<dbReference type="InterPro" id="IPR035919">
    <property type="entry name" value="EAL_sf"/>
</dbReference>
<dbReference type="InterPro" id="IPR000014">
    <property type="entry name" value="PAS"/>
</dbReference>
<sequence length="564" mass="63798">MSRKLPPRNFIKLAADIFNQTANGIFITDNNRNIICVNPAFERITSYSENEVLGRNPRILKSGRHNSIFYKSIWDSLHEHSFWEGEIWNLRKDGKQFPVWQTIISIKSTHGHPNYYVSIFSDITTIEQSCEVLAFKASHDSLTGLPNRLLFVDRLKHLINRASRQQCEAGVLYIDVDGFKKINDHFGHATGDMILQEVAQRLLSCVRQGDTVARLGGDEFAILIELKTKNPCNLDRICQSIVSSFKTPYQLKGCIIHVSVSIGISRFPNDTVEPMELLNFADQAMYASKVAGKGQYTFFHCLPYKIDSREATSKTNLIDFSYDDFRISYRPVWFILDHALYGIEASIDSESIGIKKSECIQNSNKKNGGELSLRFENALLERVIKDLKKQKNIQQLPYKIIVPVSYEYIRQENIEQTLRKLIGFSKHVAGKLLIEICEASLIKNADHTESQLKGILSLGIQIGVREFGKDITSIRALSSIPITHCHLYQSKHQIHEHDAESYRTICCLIALAKSMSSLVIANNINCCEELSAFRELGVELGSGDAFGIGFSESALGSQHKEQKK</sequence>
<dbReference type="SMART" id="SM00052">
    <property type="entry name" value="EAL"/>
    <property type="match status" value="1"/>
</dbReference>
<dbReference type="SUPFAM" id="SSF55073">
    <property type="entry name" value="Nucleotide cyclase"/>
    <property type="match status" value="1"/>
</dbReference>
<organism evidence="4 5">
    <name type="scientific">Undibacterium danionis</name>
    <dbReference type="NCBI Taxonomy" id="1812100"/>
    <lineage>
        <taxon>Bacteria</taxon>
        <taxon>Pseudomonadati</taxon>
        <taxon>Pseudomonadota</taxon>
        <taxon>Betaproteobacteria</taxon>
        <taxon>Burkholderiales</taxon>
        <taxon>Oxalobacteraceae</taxon>
        <taxon>Undibacterium</taxon>
    </lineage>
</organism>
<dbReference type="SUPFAM" id="SSF141868">
    <property type="entry name" value="EAL domain-like"/>
    <property type="match status" value="1"/>
</dbReference>
<evidence type="ECO:0000313" key="4">
    <source>
        <dbReference type="EMBL" id="MFC0351775.1"/>
    </source>
</evidence>
<dbReference type="SMART" id="SM00267">
    <property type="entry name" value="GGDEF"/>
    <property type="match status" value="1"/>
</dbReference>
<dbReference type="PANTHER" id="PTHR44757">
    <property type="entry name" value="DIGUANYLATE CYCLASE DGCP"/>
    <property type="match status" value="1"/>
</dbReference>
<feature type="domain" description="EAL" evidence="2">
    <location>
        <begin position="307"/>
        <end position="563"/>
    </location>
</feature>
<dbReference type="InterPro" id="IPR043128">
    <property type="entry name" value="Rev_trsase/Diguanyl_cyclase"/>
</dbReference>
<dbReference type="Proteomes" id="UP001589844">
    <property type="component" value="Unassembled WGS sequence"/>
</dbReference>
<dbReference type="EC" id="2.7.7.65" evidence="4"/>
<dbReference type="Pfam" id="PF13426">
    <property type="entry name" value="PAS_9"/>
    <property type="match status" value="1"/>
</dbReference>
<keyword evidence="5" id="KW-1185">Reference proteome</keyword>
<dbReference type="PROSITE" id="PS50112">
    <property type="entry name" value="PAS"/>
    <property type="match status" value="1"/>
</dbReference>
<dbReference type="Gene3D" id="3.20.20.450">
    <property type="entry name" value="EAL domain"/>
    <property type="match status" value="1"/>
</dbReference>
<dbReference type="NCBIfam" id="TIGR00254">
    <property type="entry name" value="GGDEF"/>
    <property type="match status" value="1"/>
</dbReference>
<keyword evidence="4" id="KW-0808">Transferase</keyword>
<dbReference type="InterPro" id="IPR001633">
    <property type="entry name" value="EAL_dom"/>
</dbReference>
<name>A0ABV6IIV9_9BURK</name>
<feature type="domain" description="GGDEF" evidence="3">
    <location>
        <begin position="167"/>
        <end position="301"/>
    </location>
</feature>
<accession>A0ABV6IIV9</accession>
<dbReference type="RefSeq" id="WP_390214433.1">
    <property type="nucleotide sequence ID" value="NZ_JBHLXJ010000032.1"/>
</dbReference>
<gene>
    <name evidence="4" type="ORF">ACFFJH_18300</name>
</gene>
<reference evidence="4 5" key="1">
    <citation type="submission" date="2024-09" db="EMBL/GenBank/DDBJ databases">
        <authorList>
            <person name="Sun Q."/>
            <person name="Mori K."/>
        </authorList>
    </citation>
    <scope>NUCLEOTIDE SEQUENCE [LARGE SCALE GENOMIC DNA]</scope>
    <source>
        <strain evidence="4 5">CCM 8677</strain>
    </source>
</reference>
<dbReference type="PROSITE" id="PS50883">
    <property type="entry name" value="EAL"/>
    <property type="match status" value="1"/>
</dbReference>
<dbReference type="GO" id="GO:0052621">
    <property type="term" value="F:diguanylate cyclase activity"/>
    <property type="evidence" value="ECO:0007669"/>
    <property type="project" value="UniProtKB-EC"/>
</dbReference>